<dbReference type="Proteomes" id="UP000297241">
    <property type="component" value="Unassembled WGS sequence"/>
</dbReference>
<dbReference type="EMBL" id="RQHS01000005">
    <property type="protein sequence ID" value="TGN03183.1"/>
    <property type="molecule type" value="Genomic_DNA"/>
</dbReference>
<evidence type="ECO:0000313" key="2">
    <source>
        <dbReference type="EMBL" id="TGN03183.1"/>
    </source>
</evidence>
<name>A0A4Z1AGM2_9LEPT</name>
<evidence type="ECO:0000313" key="3">
    <source>
        <dbReference type="Proteomes" id="UP000297241"/>
    </source>
</evidence>
<accession>A0A4Z1AGM2</accession>
<protein>
    <submittedName>
        <fullName evidence="2">Uncharacterized protein</fullName>
    </submittedName>
</protein>
<organism evidence="2 3">
    <name type="scientific">Leptospira dzoumogneensis</name>
    <dbReference type="NCBI Taxonomy" id="2484904"/>
    <lineage>
        <taxon>Bacteria</taxon>
        <taxon>Pseudomonadati</taxon>
        <taxon>Spirochaetota</taxon>
        <taxon>Spirochaetia</taxon>
        <taxon>Leptospirales</taxon>
        <taxon>Leptospiraceae</taxon>
        <taxon>Leptospira</taxon>
    </lineage>
</organism>
<dbReference type="AlphaFoldDB" id="A0A4Z1AGM2"/>
<dbReference type="OrthoDB" id="316314at2"/>
<sequence>MEETEEYIKIKTANGIVGKLEKKFIENISDLEQKVAKKNPQISNSTEDQDKNGNSQENSSVDVQMFGTNIQDISETNEIIEKSSKPQNEKVNLLKHKFEVSLGIGYGSFQSTRDLTAFKLRDMGEVGLYGEENNIYVNGNRNNKPGLAASYELNYYWKKISSSLSGSMFTGEARDFNQYILNANLNLNTAAKHPFVNSQTFIKGDISYLIYSDDMFQIRPSLGYLQTWAKSPEHSSVMNPIYSFSFYINGLQKNNMFESMKGPLIGIKLSIKASHGIENRFEFYSALLSGERHHNASLFYQEVSGPPGEPAKASIFSENTFWKATARYISYKLIFHLQDVSIWAGFQSLYWKYNLESISLDRSSTELIDPVQSAVSQIFLKTLGPPYVGSSRSESIEIGLMKCFDVQENKVN</sequence>
<keyword evidence="3" id="KW-1185">Reference proteome</keyword>
<evidence type="ECO:0000256" key="1">
    <source>
        <dbReference type="SAM" id="MobiDB-lite"/>
    </source>
</evidence>
<gene>
    <name evidence="2" type="ORF">EHR06_04020</name>
</gene>
<reference evidence="2" key="1">
    <citation type="journal article" date="2019" name="PLoS Negl. Trop. Dis.">
        <title>Revisiting the worldwide diversity of Leptospira species in the environment.</title>
        <authorList>
            <person name="Vincent A.T."/>
            <person name="Schiettekatte O."/>
            <person name="Bourhy P."/>
            <person name="Veyrier F.J."/>
            <person name="Picardeau M."/>
        </authorList>
    </citation>
    <scope>NUCLEOTIDE SEQUENCE [LARGE SCALE GENOMIC DNA]</scope>
    <source>
        <strain evidence="2">201601113</strain>
    </source>
</reference>
<feature type="region of interest" description="Disordered" evidence="1">
    <location>
        <begin position="35"/>
        <end position="59"/>
    </location>
</feature>
<feature type="compositionally biased region" description="Polar residues" evidence="1">
    <location>
        <begin position="40"/>
        <end position="59"/>
    </location>
</feature>
<dbReference type="RefSeq" id="WP_135755804.1">
    <property type="nucleotide sequence ID" value="NZ_RQHS01000005.1"/>
</dbReference>
<comment type="caution">
    <text evidence="2">The sequence shown here is derived from an EMBL/GenBank/DDBJ whole genome shotgun (WGS) entry which is preliminary data.</text>
</comment>
<proteinExistence type="predicted"/>